<dbReference type="GO" id="GO:0000462">
    <property type="term" value="P:maturation of SSU-rRNA from tricistronic rRNA transcript (SSU-rRNA, 5.8S rRNA, LSU-rRNA)"/>
    <property type="evidence" value="ECO:0007669"/>
    <property type="project" value="TreeGrafter"/>
</dbReference>
<evidence type="ECO:0000256" key="2">
    <source>
        <dbReference type="ARBA" id="ARBA00009418"/>
    </source>
</evidence>
<evidence type="ECO:0000256" key="8">
    <source>
        <dbReference type="SAM" id="MobiDB-lite"/>
    </source>
</evidence>
<comment type="subcellular location">
    <subcellularLocation>
        <location evidence="1 6">Nucleus</location>
        <location evidence="1 6">Nucleolus</location>
    </subcellularLocation>
</comment>
<dbReference type="InterPro" id="IPR009292">
    <property type="entry name" value="RRP36"/>
</dbReference>
<feature type="coiled-coil region" evidence="7">
    <location>
        <begin position="86"/>
        <end position="139"/>
    </location>
</feature>
<comment type="caution">
    <text evidence="9">The sequence shown here is derived from an EMBL/GenBank/DDBJ whole genome shotgun (WGS) entry which is preliminary data.</text>
</comment>
<evidence type="ECO:0000256" key="1">
    <source>
        <dbReference type="ARBA" id="ARBA00004604"/>
    </source>
</evidence>
<feature type="region of interest" description="Disordered" evidence="8">
    <location>
        <begin position="166"/>
        <end position="194"/>
    </location>
</feature>
<feature type="region of interest" description="Disordered" evidence="8">
    <location>
        <begin position="20"/>
        <end position="66"/>
    </location>
</feature>
<dbReference type="STRING" id="478820.A0A196SNA4"/>
<comment type="function">
    <text evidence="6">Component of the 90S pre-ribosome involved in the maturation of rRNAs. Required for early cleavages of the pre-RNAs in the 40S ribosomal subunit maturation pathway.</text>
</comment>
<dbReference type="Proteomes" id="UP000078348">
    <property type="component" value="Unassembled WGS sequence"/>
</dbReference>
<evidence type="ECO:0000256" key="7">
    <source>
        <dbReference type="SAM" id="Coils"/>
    </source>
</evidence>
<organism evidence="9 10">
    <name type="scientific">Blastocystis sp. subtype 1 (strain ATCC 50177 / NandII)</name>
    <dbReference type="NCBI Taxonomy" id="478820"/>
    <lineage>
        <taxon>Eukaryota</taxon>
        <taxon>Sar</taxon>
        <taxon>Stramenopiles</taxon>
        <taxon>Bigyra</taxon>
        <taxon>Opalozoa</taxon>
        <taxon>Opalinata</taxon>
        <taxon>Blastocystidae</taxon>
        <taxon>Blastocystis</taxon>
    </lineage>
</organism>
<evidence type="ECO:0000313" key="9">
    <source>
        <dbReference type="EMBL" id="OAO17677.1"/>
    </source>
</evidence>
<keyword evidence="3 6" id="KW-0690">Ribosome biogenesis</keyword>
<comment type="similarity">
    <text evidence="2 6">Belongs to the RRP36 family.</text>
</comment>
<keyword evidence="5 6" id="KW-0539">Nucleus</keyword>
<evidence type="ECO:0000256" key="4">
    <source>
        <dbReference type="ARBA" id="ARBA00022552"/>
    </source>
</evidence>
<evidence type="ECO:0000256" key="3">
    <source>
        <dbReference type="ARBA" id="ARBA00022517"/>
    </source>
</evidence>
<feature type="compositionally biased region" description="Basic and acidic residues" evidence="8">
    <location>
        <begin position="20"/>
        <end position="36"/>
    </location>
</feature>
<proteinExistence type="inferred from homology"/>
<sequence length="194" mass="23035">MEDDTLKSIPLGQLMEMRKNGREIRGDRVSAKEVKIPKHGKKDKHAPQEVSSKIRVRRHKAVDVSTQVRDPRFDSLSGKLNYDLYRKSYKWIEEKQENEAKELQEQMFKEGDDSEKRKIQALERKREFMKSEKEAVSKGKKPFFLKKRVLREAELKDRFDSLEKKGRVNKYMEKKRKRNAQRDRANMPAVRGAE</sequence>
<dbReference type="PANTHER" id="PTHR21738:SF0">
    <property type="entry name" value="RIBOSOMAL RNA PROCESSING PROTEIN 36 HOMOLOG"/>
    <property type="match status" value="1"/>
</dbReference>
<gene>
    <name evidence="9" type="ORF">AV274_0620</name>
</gene>
<dbReference type="EMBL" id="LXWW01000022">
    <property type="protein sequence ID" value="OAO17677.1"/>
    <property type="molecule type" value="Genomic_DNA"/>
</dbReference>
<dbReference type="OrthoDB" id="448446at2759"/>
<dbReference type="Pfam" id="PF06102">
    <property type="entry name" value="RRP36"/>
    <property type="match status" value="1"/>
</dbReference>
<keyword evidence="7" id="KW-0175">Coiled coil</keyword>
<dbReference type="GO" id="GO:0005730">
    <property type="term" value="C:nucleolus"/>
    <property type="evidence" value="ECO:0007669"/>
    <property type="project" value="UniProtKB-SubCell"/>
</dbReference>
<comment type="subunit">
    <text evidence="6">Associates with 90S and pre-40S pre-ribosomal particles.</text>
</comment>
<evidence type="ECO:0000256" key="5">
    <source>
        <dbReference type="ARBA" id="ARBA00023242"/>
    </source>
</evidence>
<keyword evidence="10" id="KW-1185">Reference proteome</keyword>
<keyword evidence="4 6" id="KW-0698">rRNA processing</keyword>
<keyword evidence="6" id="KW-0687">Ribonucleoprotein</keyword>
<accession>A0A196SNA4</accession>
<evidence type="ECO:0000256" key="6">
    <source>
        <dbReference type="RuleBase" id="RU368027"/>
    </source>
</evidence>
<dbReference type="AlphaFoldDB" id="A0A196SNA4"/>
<reference evidence="9 10" key="1">
    <citation type="submission" date="2016-05" db="EMBL/GenBank/DDBJ databases">
        <title>Nuclear genome of Blastocystis sp. subtype 1 NandII.</title>
        <authorList>
            <person name="Gentekaki E."/>
            <person name="Curtis B."/>
            <person name="Stairs C."/>
            <person name="Eme L."/>
            <person name="Herman E."/>
            <person name="Klimes V."/>
            <person name="Arias M.C."/>
            <person name="Elias M."/>
            <person name="Hilliou F."/>
            <person name="Klute M."/>
            <person name="Malik S.-B."/>
            <person name="Pightling A."/>
            <person name="Rachubinski R."/>
            <person name="Salas D."/>
            <person name="Schlacht A."/>
            <person name="Suga H."/>
            <person name="Archibald J."/>
            <person name="Ball S.G."/>
            <person name="Clark G."/>
            <person name="Dacks J."/>
            <person name="Van Der Giezen M."/>
            <person name="Tsaousis A."/>
            <person name="Roger A."/>
        </authorList>
    </citation>
    <scope>NUCLEOTIDE SEQUENCE [LARGE SCALE GENOMIC DNA]</scope>
    <source>
        <strain evidence="10">ATCC 50177 / NandII</strain>
    </source>
</reference>
<name>A0A196SNA4_BLAHN</name>
<evidence type="ECO:0000313" key="10">
    <source>
        <dbReference type="Proteomes" id="UP000078348"/>
    </source>
</evidence>
<protein>
    <recommendedName>
        <fullName evidence="6">rRNA biogenesis protein RRP36</fullName>
    </recommendedName>
</protein>
<dbReference type="PANTHER" id="PTHR21738">
    <property type="entry name" value="RIBOSOMAL RNA PROCESSING PROTEIN 36 HOMOLOG"/>
    <property type="match status" value="1"/>
</dbReference>
<dbReference type="GO" id="GO:0030686">
    <property type="term" value="C:90S preribosome"/>
    <property type="evidence" value="ECO:0007669"/>
    <property type="project" value="TreeGrafter"/>
</dbReference>